<keyword evidence="1" id="KW-0472">Membrane</keyword>
<proteinExistence type="predicted"/>
<dbReference type="STRING" id="1492898.SY85_09975"/>
<evidence type="ECO:0000256" key="1">
    <source>
        <dbReference type="SAM" id="Phobius"/>
    </source>
</evidence>
<keyword evidence="1" id="KW-0812">Transmembrane</keyword>
<reference evidence="3" key="1">
    <citation type="submission" date="2015-01" db="EMBL/GenBank/DDBJ databases">
        <title>Flavisolibacter sp./LCS9/ whole genome sequencing.</title>
        <authorList>
            <person name="Kim M.K."/>
            <person name="Srinivasan S."/>
            <person name="Lee J.-J."/>
        </authorList>
    </citation>
    <scope>NUCLEOTIDE SEQUENCE [LARGE SCALE GENOMIC DNA]</scope>
    <source>
        <strain evidence="3">LCS9</strain>
    </source>
</reference>
<evidence type="ECO:0000313" key="3">
    <source>
        <dbReference type="Proteomes" id="UP000077177"/>
    </source>
</evidence>
<protein>
    <recommendedName>
        <fullName evidence="4">DUF502 domain-containing protein</fullName>
    </recommendedName>
</protein>
<sequence>MKKIYPIIRTTIAGGFLFLLPLVVLILIFRKASGLLQTLLHPLLKPIEDITFIGVALYNLIAVILLLAICFIAGLLAKTKPATNLINHLEVSILGLIPGYNVLKNQTHSIVGFEDQTLDVVLARVDDGWQLSFLIEKVHDDLYTVFIPNAPTPFSGSVYHLESDKIIKTTITKKQAIICIRQFGLGSALLLKNNKELMGGTSIE</sequence>
<keyword evidence="3" id="KW-1185">Reference proteome</keyword>
<dbReference type="InterPro" id="IPR007462">
    <property type="entry name" value="COV1-like"/>
</dbReference>
<evidence type="ECO:0000313" key="2">
    <source>
        <dbReference type="EMBL" id="ANE53405.1"/>
    </source>
</evidence>
<dbReference type="Pfam" id="PF04367">
    <property type="entry name" value="DUF502"/>
    <property type="match status" value="1"/>
</dbReference>
<accession>A0A172U246</accession>
<feature type="transmembrane region" description="Helical" evidence="1">
    <location>
        <begin position="50"/>
        <end position="77"/>
    </location>
</feature>
<dbReference type="KEGG" id="fla:SY85_09975"/>
<dbReference type="Proteomes" id="UP000077177">
    <property type="component" value="Chromosome"/>
</dbReference>
<evidence type="ECO:0008006" key="4">
    <source>
        <dbReference type="Google" id="ProtNLM"/>
    </source>
</evidence>
<organism evidence="2 3">
    <name type="scientific">Flavisolibacter tropicus</name>
    <dbReference type="NCBI Taxonomy" id="1492898"/>
    <lineage>
        <taxon>Bacteria</taxon>
        <taxon>Pseudomonadati</taxon>
        <taxon>Bacteroidota</taxon>
        <taxon>Chitinophagia</taxon>
        <taxon>Chitinophagales</taxon>
        <taxon>Chitinophagaceae</taxon>
        <taxon>Flavisolibacter</taxon>
    </lineage>
</organism>
<gene>
    <name evidence="2" type="ORF">SY85_09975</name>
</gene>
<reference evidence="2 3" key="2">
    <citation type="journal article" date="2016" name="Int. J. Syst. Evol. Microbiol.">
        <title>Flavisolibacter tropicus sp. nov., isolated from tropical soil.</title>
        <authorList>
            <person name="Lee J.J."/>
            <person name="Kang M.S."/>
            <person name="Kim G.S."/>
            <person name="Lee C.S."/>
            <person name="Lim S."/>
            <person name="Lee J."/>
            <person name="Roh S.H."/>
            <person name="Kang H."/>
            <person name="Ha J.M."/>
            <person name="Bae S."/>
            <person name="Jung H.Y."/>
            <person name="Kim M.K."/>
        </authorList>
    </citation>
    <scope>NUCLEOTIDE SEQUENCE [LARGE SCALE GENOMIC DNA]</scope>
    <source>
        <strain evidence="2 3">LCS9</strain>
    </source>
</reference>
<feature type="transmembrane region" description="Helical" evidence="1">
    <location>
        <begin position="12"/>
        <end position="30"/>
    </location>
</feature>
<dbReference type="AlphaFoldDB" id="A0A172U246"/>
<name>A0A172U246_9BACT</name>
<keyword evidence="1" id="KW-1133">Transmembrane helix</keyword>
<dbReference type="EMBL" id="CP011390">
    <property type="protein sequence ID" value="ANE53405.1"/>
    <property type="molecule type" value="Genomic_DNA"/>
</dbReference>